<accession>A0A5B7E3A2</accession>
<dbReference type="AlphaFoldDB" id="A0A5B7E3A2"/>
<feature type="region of interest" description="Disordered" evidence="1">
    <location>
        <begin position="14"/>
        <end position="77"/>
    </location>
</feature>
<dbReference type="EMBL" id="VSRR010001923">
    <property type="protein sequence ID" value="MPC28491.1"/>
    <property type="molecule type" value="Genomic_DNA"/>
</dbReference>
<comment type="caution">
    <text evidence="2">The sequence shown here is derived from an EMBL/GenBank/DDBJ whole genome shotgun (WGS) entry which is preliminary data.</text>
</comment>
<feature type="compositionally biased region" description="Polar residues" evidence="1">
    <location>
        <begin position="135"/>
        <end position="150"/>
    </location>
</feature>
<evidence type="ECO:0000256" key="1">
    <source>
        <dbReference type="SAM" id="MobiDB-lite"/>
    </source>
</evidence>
<feature type="region of interest" description="Disordered" evidence="1">
    <location>
        <begin position="112"/>
        <end position="162"/>
    </location>
</feature>
<feature type="compositionally biased region" description="Basic residues" evidence="1">
    <location>
        <begin position="22"/>
        <end position="32"/>
    </location>
</feature>
<keyword evidence="3" id="KW-1185">Reference proteome</keyword>
<organism evidence="2 3">
    <name type="scientific">Portunus trituberculatus</name>
    <name type="common">Swimming crab</name>
    <name type="synonym">Neptunus trituberculatus</name>
    <dbReference type="NCBI Taxonomy" id="210409"/>
    <lineage>
        <taxon>Eukaryota</taxon>
        <taxon>Metazoa</taxon>
        <taxon>Ecdysozoa</taxon>
        <taxon>Arthropoda</taxon>
        <taxon>Crustacea</taxon>
        <taxon>Multicrustacea</taxon>
        <taxon>Malacostraca</taxon>
        <taxon>Eumalacostraca</taxon>
        <taxon>Eucarida</taxon>
        <taxon>Decapoda</taxon>
        <taxon>Pleocyemata</taxon>
        <taxon>Brachyura</taxon>
        <taxon>Eubrachyura</taxon>
        <taxon>Portunoidea</taxon>
        <taxon>Portunidae</taxon>
        <taxon>Portuninae</taxon>
        <taxon>Portunus</taxon>
    </lineage>
</organism>
<evidence type="ECO:0000313" key="3">
    <source>
        <dbReference type="Proteomes" id="UP000324222"/>
    </source>
</evidence>
<dbReference type="Proteomes" id="UP000324222">
    <property type="component" value="Unassembled WGS sequence"/>
</dbReference>
<sequence length="162" mass="17042">MILKVLMYHLKGLHVSQDTPKRRGRKRSKRRAASSGARHASLSEEPRPATLPSSPAGGKKGPAALLKKAGNKGQANTVVPLKNCTTNTMPQKENKLDNLCSLLENIILQHGREAPTPGQKPANVHGATALPTLNAVPSTSAGLPASSHSTPEAKKDLSQASP</sequence>
<dbReference type="OrthoDB" id="10254737at2759"/>
<evidence type="ECO:0000313" key="2">
    <source>
        <dbReference type="EMBL" id="MPC28491.1"/>
    </source>
</evidence>
<feature type="compositionally biased region" description="Low complexity" evidence="1">
    <location>
        <begin position="51"/>
        <end position="68"/>
    </location>
</feature>
<protein>
    <submittedName>
        <fullName evidence="2">Uncharacterized protein</fullName>
    </submittedName>
</protein>
<gene>
    <name evidence="2" type="ORF">E2C01_021697</name>
</gene>
<proteinExistence type="predicted"/>
<name>A0A5B7E3A2_PORTR</name>
<feature type="compositionally biased region" description="Basic and acidic residues" evidence="1">
    <location>
        <begin position="151"/>
        <end position="162"/>
    </location>
</feature>
<reference evidence="2 3" key="1">
    <citation type="submission" date="2019-05" db="EMBL/GenBank/DDBJ databases">
        <title>Another draft genome of Portunus trituberculatus and its Hox gene families provides insights of decapod evolution.</title>
        <authorList>
            <person name="Jeong J.-H."/>
            <person name="Song I."/>
            <person name="Kim S."/>
            <person name="Choi T."/>
            <person name="Kim D."/>
            <person name="Ryu S."/>
            <person name="Kim W."/>
        </authorList>
    </citation>
    <scope>NUCLEOTIDE SEQUENCE [LARGE SCALE GENOMIC DNA]</scope>
    <source>
        <tissue evidence="2">Muscle</tissue>
    </source>
</reference>